<comment type="caution">
    <text evidence="1">The sequence shown here is derived from an EMBL/GenBank/DDBJ whole genome shotgun (WGS) entry which is preliminary data.</text>
</comment>
<dbReference type="STRING" id="1642818.AWE51_00180"/>
<accession>A0A162DKR9</accession>
<dbReference type="OrthoDB" id="1273457at2"/>
<dbReference type="Proteomes" id="UP000076715">
    <property type="component" value="Unassembled WGS sequence"/>
</dbReference>
<protein>
    <recommendedName>
        <fullName evidence="3">Phage tail protein</fullName>
    </recommendedName>
</protein>
<proteinExistence type="predicted"/>
<name>A0A162DKR9_9FLAO</name>
<evidence type="ECO:0000313" key="1">
    <source>
        <dbReference type="EMBL" id="KZS41898.1"/>
    </source>
</evidence>
<dbReference type="RefSeq" id="WP_066308677.1">
    <property type="nucleotide sequence ID" value="NZ_LQRT01000002.1"/>
</dbReference>
<sequence>MSEFDNIPMENLEGFINEDITSGISETNIYYIPVDHIEADVFPPKIGDLGFSLKTASVLTEDIVLKADRYFSKLRVQTETGEVKDSLGGNKGNKKGKSSFEFFLTDTSPEHISFVDIFKNVPLVMFAMDKQGRLRKIGSTISPAYFESGEGTTGKGPDDDAGFQIMVSTSNGRLALIYEGNIKLKGDDPTPTP</sequence>
<evidence type="ECO:0008006" key="3">
    <source>
        <dbReference type="Google" id="ProtNLM"/>
    </source>
</evidence>
<dbReference type="AlphaFoldDB" id="A0A162DKR9"/>
<keyword evidence="2" id="KW-1185">Reference proteome</keyword>
<dbReference type="EMBL" id="LQRT01000002">
    <property type="protein sequence ID" value="KZS41898.1"/>
    <property type="molecule type" value="Genomic_DNA"/>
</dbReference>
<organism evidence="1 2">
    <name type="scientific">Aquimarina aggregata</name>
    <dbReference type="NCBI Taxonomy" id="1642818"/>
    <lineage>
        <taxon>Bacteria</taxon>
        <taxon>Pseudomonadati</taxon>
        <taxon>Bacteroidota</taxon>
        <taxon>Flavobacteriia</taxon>
        <taxon>Flavobacteriales</taxon>
        <taxon>Flavobacteriaceae</taxon>
        <taxon>Aquimarina</taxon>
    </lineage>
</organism>
<reference evidence="1 2" key="1">
    <citation type="submission" date="2016-01" db="EMBL/GenBank/DDBJ databases">
        <title>The draft genome sequence of Aquimarina sp. RZW4-3-2.</title>
        <authorList>
            <person name="Wang Y."/>
        </authorList>
    </citation>
    <scope>NUCLEOTIDE SEQUENCE [LARGE SCALE GENOMIC DNA]</scope>
    <source>
        <strain evidence="1 2">RZW4-3-2</strain>
    </source>
</reference>
<gene>
    <name evidence="1" type="ORF">AWE51_00180</name>
</gene>
<evidence type="ECO:0000313" key="2">
    <source>
        <dbReference type="Proteomes" id="UP000076715"/>
    </source>
</evidence>